<keyword evidence="3" id="KW-1185">Reference proteome</keyword>
<dbReference type="RefSeq" id="WP_194847677.1">
    <property type="nucleotide sequence ID" value="NZ_JAAEJV010000020.1"/>
</dbReference>
<evidence type="ECO:0000313" key="3">
    <source>
        <dbReference type="Proteomes" id="UP001194714"/>
    </source>
</evidence>
<feature type="compositionally biased region" description="Low complexity" evidence="1">
    <location>
        <begin position="208"/>
        <end position="217"/>
    </location>
</feature>
<gene>
    <name evidence="2" type="ORF">NEPTK9_000886</name>
</gene>
<reference evidence="2 3" key="1">
    <citation type="submission" date="2020-01" db="EMBL/GenBank/DDBJ databases">
        <title>Draft genome sequence of Cand. Neptunochlamydia vexilliferae K9.</title>
        <authorList>
            <person name="Schulz F."/>
            <person name="Koestlbacher S."/>
            <person name="Wascher F."/>
            <person name="Pizzetti I."/>
            <person name="Horn M."/>
        </authorList>
    </citation>
    <scope>NUCLEOTIDE SEQUENCE [LARGE SCALE GENOMIC DNA]</scope>
    <source>
        <strain evidence="2 3">K9</strain>
    </source>
</reference>
<accession>A0ABS0AZ30</accession>
<protein>
    <submittedName>
        <fullName evidence="2">Uncharacterized protein</fullName>
    </submittedName>
</protein>
<evidence type="ECO:0000256" key="1">
    <source>
        <dbReference type="SAM" id="MobiDB-lite"/>
    </source>
</evidence>
<feature type="compositionally biased region" description="Basic and acidic residues" evidence="1">
    <location>
        <begin position="15"/>
        <end position="48"/>
    </location>
</feature>
<evidence type="ECO:0000313" key="2">
    <source>
        <dbReference type="EMBL" id="MBF5059374.1"/>
    </source>
</evidence>
<dbReference type="Proteomes" id="UP001194714">
    <property type="component" value="Unassembled WGS sequence"/>
</dbReference>
<comment type="caution">
    <text evidence="2">The sequence shown here is derived from an EMBL/GenBank/DDBJ whole genome shotgun (WGS) entry which is preliminary data.</text>
</comment>
<feature type="region of interest" description="Disordered" evidence="1">
    <location>
        <begin position="1"/>
        <end position="77"/>
    </location>
</feature>
<dbReference type="EMBL" id="JAAEJV010000020">
    <property type="protein sequence ID" value="MBF5059374.1"/>
    <property type="molecule type" value="Genomic_DNA"/>
</dbReference>
<name>A0ABS0AZ30_9BACT</name>
<organism evidence="2 3">
    <name type="scientific">Candidatus Neptunichlamydia vexilliferae</name>
    <dbReference type="NCBI Taxonomy" id="1651774"/>
    <lineage>
        <taxon>Bacteria</taxon>
        <taxon>Pseudomonadati</taxon>
        <taxon>Chlamydiota</taxon>
        <taxon>Chlamydiia</taxon>
        <taxon>Parachlamydiales</taxon>
        <taxon>Simkaniaceae</taxon>
        <taxon>Candidatus Neptunichlamydia</taxon>
    </lineage>
</organism>
<feature type="region of interest" description="Disordered" evidence="1">
    <location>
        <begin position="194"/>
        <end position="217"/>
    </location>
</feature>
<proteinExistence type="predicted"/>
<sequence>MDVKGNPHVAARAAAEAKKQEKSPPRRSFKDFLIRRERPRPVEQRRSVFDLASKNEKKKRTSDNAQGQAPDAKLEGAAESAAQIAEVSEISEEMAALIDKMANFVQLESKKGISTTTVSIGMEGSIFDGSEIVIDHYDTHPHSFNLQLVGNPEAMEAFSAHLSSLHASLLAHQPLQGFQIHLLPPVIGEKSKLYARGRSKEEKKKAAKINSGKKIPS</sequence>